<accession>A0A9Q0CMH1</accession>
<organism evidence="2 3">
    <name type="scientific">Rhynchospora breviuscula</name>
    <dbReference type="NCBI Taxonomy" id="2022672"/>
    <lineage>
        <taxon>Eukaryota</taxon>
        <taxon>Viridiplantae</taxon>
        <taxon>Streptophyta</taxon>
        <taxon>Embryophyta</taxon>
        <taxon>Tracheophyta</taxon>
        <taxon>Spermatophyta</taxon>
        <taxon>Magnoliopsida</taxon>
        <taxon>Liliopsida</taxon>
        <taxon>Poales</taxon>
        <taxon>Cyperaceae</taxon>
        <taxon>Cyperoideae</taxon>
        <taxon>Rhynchosporeae</taxon>
        <taxon>Rhynchospora</taxon>
    </lineage>
</organism>
<dbReference type="InterPro" id="IPR026960">
    <property type="entry name" value="RVT-Znf"/>
</dbReference>
<proteinExistence type="predicted"/>
<sequence length="221" mass="26008">MVRTLYDTVDIEVLSTVDKISFALKEILLVKHFFKASLEFLPGEDAPRWKWTKEGAFTSKSAYSIMRDPGMRSTYYNQLWKTKAPLKVKVFFWTALLDRLLTRENMHHKGWTVQRECVLCQNNFETGLHLFAQCPFARYVWDGFFRPGANMQTGDKLSEIWLLNRQLLTMNYKDNWDTVWMAGTWNIWKMRCTVIFEGASADADEVIRKTIQDCKAWISFC</sequence>
<gene>
    <name evidence="2" type="ORF">LUZ63_005152</name>
</gene>
<dbReference type="AlphaFoldDB" id="A0A9Q0CMH1"/>
<evidence type="ECO:0000259" key="1">
    <source>
        <dbReference type="Pfam" id="PF13966"/>
    </source>
</evidence>
<name>A0A9Q0CMH1_9POAL</name>
<keyword evidence="3" id="KW-1185">Reference proteome</keyword>
<comment type="caution">
    <text evidence="2">The sequence shown here is derived from an EMBL/GenBank/DDBJ whole genome shotgun (WGS) entry which is preliminary data.</text>
</comment>
<feature type="domain" description="Reverse transcriptase zinc-binding" evidence="1">
    <location>
        <begin position="57"/>
        <end position="141"/>
    </location>
</feature>
<dbReference type="OrthoDB" id="685750at2759"/>
<evidence type="ECO:0000313" key="2">
    <source>
        <dbReference type="EMBL" id="KAJ1696640.1"/>
    </source>
</evidence>
<evidence type="ECO:0000313" key="3">
    <source>
        <dbReference type="Proteomes" id="UP001151287"/>
    </source>
</evidence>
<dbReference type="Proteomes" id="UP001151287">
    <property type="component" value="Unassembled WGS sequence"/>
</dbReference>
<protein>
    <recommendedName>
        <fullName evidence="1">Reverse transcriptase zinc-binding domain-containing protein</fullName>
    </recommendedName>
</protein>
<reference evidence="2" key="1">
    <citation type="journal article" date="2022" name="Cell">
        <title>Repeat-based holocentromeres influence genome architecture and karyotype evolution.</title>
        <authorList>
            <person name="Hofstatter P.G."/>
            <person name="Thangavel G."/>
            <person name="Lux T."/>
            <person name="Neumann P."/>
            <person name="Vondrak T."/>
            <person name="Novak P."/>
            <person name="Zhang M."/>
            <person name="Costa L."/>
            <person name="Castellani M."/>
            <person name="Scott A."/>
            <person name="Toegelov H."/>
            <person name="Fuchs J."/>
            <person name="Mata-Sucre Y."/>
            <person name="Dias Y."/>
            <person name="Vanzela A.L.L."/>
            <person name="Huettel B."/>
            <person name="Almeida C.C.S."/>
            <person name="Simkova H."/>
            <person name="Souza G."/>
            <person name="Pedrosa-Harand A."/>
            <person name="Macas J."/>
            <person name="Mayer K.F.X."/>
            <person name="Houben A."/>
            <person name="Marques A."/>
        </authorList>
    </citation>
    <scope>NUCLEOTIDE SEQUENCE</scope>
    <source>
        <strain evidence="2">RhyBre1mFocal</strain>
    </source>
</reference>
<dbReference type="EMBL" id="JAMQYH010000002">
    <property type="protein sequence ID" value="KAJ1696640.1"/>
    <property type="molecule type" value="Genomic_DNA"/>
</dbReference>
<dbReference type="Pfam" id="PF13966">
    <property type="entry name" value="zf-RVT"/>
    <property type="match status" value="1"/>
</dbReference>